<evidence type="ECO:0000313" key="2">
    <source>
        <dbReference type="Proteomes" id="UP001212170"/>
    </source>
</evidence>
<protein>
    <submittedName>
        <fullName evidence="1">Immunity 22 family protein</fullName>
    </submittedName>
</protein>
<gene>
    <name evidence="1" type="ORF">NJT12_18795</name>
</gene>
<comment type="caution">
    <text evidence="1">The sequence shown here is derived from an EMBL/GenBank/DDBJ whole genome shotgun (WGS) entry which is preliminary data.</text>
</comment>
<dbReference type="Proteomes" id="UP001212170">
    <property type="component" value="Unassembled WGS sequence"/>
</dbReference>
<accession>A0ABT4WGJ2</accession>
<sequence length="133" mass="15947">MRTETSHFWFGKFRSEAECFNFLGENETYYEEDDIKEEDKYISEFARSQSENFLDHDFMESGFENENVSFEEKFSKYSYADQWIVEAKSRSKNQNLESINTIVFISKDQIEKPVSIINSKFELLYIGEIEYEI</sequence>
<dbReference type="InterPro" id="IPR025560">
    <property type="entry name" value="Imm22"/>
</dbReference>
<keyword evidence="2" id="KW-1185">Reference proteome</keyword>
<dbReference type="Pfam" id="PF14112">
    <property type="entry name" value="DUF4284"/>
    <property type="match status" value="1"/>
</dbReference>
<reference evidence="1 2" key="1">
    <citation type="journal article" date="2023" name="Chemosphere">
        <title>Whole genome analysis of Flavobacterium aziz-sancarii sp. nov., isolated from Ardley Island (Antarctica), revealed a rich resistome and bioremediation potential.</title>
        <authorList>
            <person name="Otur C."/>
            <person name="Okay S."/>
            <person name="Kurt-Kizildogan A."/>
        </authorList>
    </citation>
    <scope>NUCLEOTIDE SEQUENCE [LARGE SCALE GENOMIC DNA]</scope>
    <source>
        <strain evidence="1 2">AC</strain>
    </source>
</reference>
<evidence type="ECO:0000313" key="1">
    <source>
        <dbReference type="EMBL" id="MDA6071676.1"/>
    </source>
</evidence>
<dbReference type="RefSeq" id="WP_271337468.1">
    <property type="nucleotide sequence ID" value="NZ_JAMZNK010000039.1"/>
</dbReference>
<dbReference type="EMBL" id="JAMZNK010000039">
    <property type="protein sequence ID" value="MDA6071676.1"/>
    <property type="molecule type" value="Genomic_DNA"/>
</dbReference>
<organism evidence="1 2">
    <name type="scientific">Flavobacterium azizsancarii</name>
    <dbReference type="NCBI Taxonomy" id="2961580"/>
    <lineage>
        <taxon>Bacteria</taxon>
        <taxon>Pseudomonadati</taxon>
        <taxon>Bacteroidota</taxon>
        <taxon>Flavobacteriia</taxon>
        <taxon>Flavobacteriales</taxon>
        <taxon>Flavobacteriaceae</taxon>
        <taxon>Flavobacterium</taxon>
    </lineage>
</organism>
<name>A0ABT4WGJ2_9FLAO</name>
<proteinExistence type="predicted"/>